<evidence type="ECO:0000313" key="1">
    <source>
        <dbReference type="EMBL" id="CAK20455.1"/>
    </source>
</evidence>
<dbReference type="AlphaFoldDB" id="A0AHH3"/>
<sequence>MKSNVAILFHSHDSFFVENEKLHANSIFILYN</sequence>
<dbReference type="KEGG" id="lwe:lwe1037"/>
<protein>
    <submittedName>
        <fullName evidence="1">Uncharacterized protein</fullName>
    </submittedName>
</protein>
<evidence type="ECO:0000313" key="2">
    <source>
        <dbReference type="Proteomes" id="UP000000779"/>
    </source>
</evidence>
<dbReference type="Proteomes" id="UP000000779">
    <property type="component" value="Chromosome"/>
</dbReference>
<gene>
    <name evidence="1" type="ordered locus">lwe1037</name>
</gene>
<reference evidence="1 2" key="1">
    <citation type="journal article" date="2006" name="J. Bacteriol.">
        <title>Whole-genome sequence of Listeria welshimeri reveals common steps in genome reduction with Listeria innocua as compared to Listeria monocytogenes.</title>
        <authorList>
            <person name="Hain T."/>
            <person name="Steinweg C."/>
            <person name="Kuenne C.T."/>
            <person name="Billion A."/>
            <person name="Ghai R."/>
            <person name="Chatterjee S.S."/>
            <person name="Domann E."/>
            <person name="Kaerst U."/>
            <person name="Goesmann A."/>
            <person name="Bekel T."/>
            <person name="Bartels D."/>
            <person name="Kaiser O."/>
            <person name="Meyer F."/>
            <person name="Puehler A."/>
            <person name="Weisshaar B."/>
            <person name="Wehland J."/>
            <person name="Liang C."/>
            <person name="Dandekar T."/>
            <person name="Lampidis R."/>
            <person name="Kreft J."/>
            <person name="Goebel W."/>
            <person name="Chakraborty T."/>
        </authorList>
    </citation>
    <scope>NUCLEOTIDE SEQUENCE [LARGE SCALE GENOMIC DNA]</scope>
    <source>
        <strain evidence="2">ATCC 35897 / DSM 20650 / CIP 8149 / NCTC 11857 / SLCC 5334 / V8</strain>
    </source>
</reference>
<accession>A0AHH3</accession>
<name>A0AHH3_LISW6</name>
<organism evidence="1 2">
    <name type="scientific">Listeria welshimeri serovar 6b (strain ATCC 35897 / DSM 20650 / CCUG 15529 / CIP 8149 / NCTC 11857 / SLCC 5334 / V8)</name>
    <dbReference type="NCBI Taxonomy" id="386043"/>
    <lineage>
        <taxon>Bacteria</taxon>
        <taxon>Bacillati</taxon>
        <taxon>Bacillota</taxon>
        <taxon>Bacilli</taxon>
        <taxon>Bacillales</taxon>
        <taxon>Listeriaceae</taxon>
        <taxon>Listeria</taxon>
    </lineage>
</organism>
<dbReference type="HOGENOM" id="CLU_3390124_0_0_9"/>
<proteinExistence type="predicted"/>
<dbReference type="EMBL" id="AM263198">
    <property type="protein sequence ID" value="CAK20455.1"/>
    <property type="molecule type" value="Genomic_DNA"/>
</dbReference>